<dbReference type="Proteomes" id="UP000003455">
    <property type="component" value="Chromosome"/>
</dbReference>
<sequence length="66" mass="7582">MIAMRILITGTVAILIILGLVKTIQDYEMTNDTSRQLSDNKDDDKVIHLNNFKNLHAKEFNPSDFF</sequence>
<evidence type="ECO:0000313" key="1">
    <source>
        <dbReference type="EMBL" id="EFH96591.1"/>
    </source>
</evidence>
<comment type="caution">
    <text evidence="1">The sequence shown here is derived from an EMBL/GenBank/DDBJ whole genome shotgun (WGS) entry which is preliminary data.</text>
</comment>
<reference evidence="1 2" key="1">
    <citation type="submission" date="2010-05" db="EMBL/GenBank/DDBJ databases">
        <authorList>
            <person name="Muzny D."/>
            <person name="Qin X."/>
            <person name="Buhay C."/>
            <person name="Dugan-Rocha S."/>
            <person name="Ding Y."/>
            <person name="Chen G."/>
            <person name="Hawes A."/>
            <person name="Holder M."/>
            <person name="Jhangiani S."/>
            <person name="Johnson A."/>
            <person name="Khan Z."/>
            <person name="Li Z."/>
            <person name="Liu W."/>
            <person name="Liu X."/>
            <person name="Perez L."/>
            <person name="Shen H."/>
            <person name="Wang Q."/>
            <person name="Watt J."/>
            <person name="Xi L."/>
            <person name="Xin Y."/>
            <person name="Zhou J."/>
            <person name="Deng J."/>
            <person name="Jiang H."/>
            <person name="Liu Y."/>
            <person name="Qu J."/>
            <person name="Song X.-Z."/>
            <person name="Zhang L."/>
            <person name="Villasana D."/>
            <person name="Johnson A."/>
            <person name="Liu J."/>
            <person name="Liyanage D."/>
            <person name="Lorensuhewa L."/>
            <person name="Robinson T."/>
            <person name="Song A."/>
            <person name="Song B.-B."/>
            <person name="Dinh H."/>
            <person name="Thornton R."/>
            <person name="Coyle M."/>
            <person name="Francisco L."/>
            <person name="Jackson L."/>
            <person name="Javaid M."/>
            <person name="Korchina V."/>
            <person name="Kovar C."/>
            <person name="Mata R."/>
            <person name="Mathew T."/>
            <person name="Ngo R."/>
            <person name="Nguyen L."/>
            <person name="Nguyen N."/>
            <person name="Okwuonu G."/>
            <person name="Ongeri F."/>
            <person name="Pham C."/>
            <person name="Simmons D."/>
            <person name="Wilczek-Boney K."/>
            <person name="Hale W."/>
            <person name="Jakkamsetti A."/>
            <person name="Pham P."/>
            <person name="Ruth R."/>
            <person name="San Lucas F."/>
            <person name="Warren J."/>
            <person name="Zhang J."/>
            <person name="Zhao Z."/>
            <person name="Zhou C."/>
            <person name="Zhu D."/>
            <person name="Lee S."/>
            <person name="Bess C."/>
            <person name="Blankenburg K."/>
            <person name="Forbes L."/>
            <person name="Fu Q."/>
            <person name="Gubbala S."/>
            <person name="Hirani K."/>
            <person name="Jayaseelan J.C."/>
            <person name="Lara F."/>
            <person name="Munidasa M."/>
            <person name="Palculict T."/>
            <person name="Patil S."/>
            <person name="Pu L.-L."/>
            <person name="Saada N."/>
            <person name="Tang L."/>
            <person name="Weissenberger G."/>
            <person name="Zhu Y."/>
            <person name="Hemphill L."/>
            <person name="Shang Y."/>
            <person name="Youmans B."/>
            <person name="Ayvaz T."/>
            <person name="Ross M."/>
            <person name="Santibanez J."/>
            <person name="Aqrawi P."/>
            <person name="Gross S."/>
            <person name="Joshi V."/>
            <person name="Fowler G."/>
            <person name="Nazareth L."/>
            <person name="Reid J."/>
            <person name="Worley K."/>
            <person name="Petrosino J."/>
            <person name="Highlander S."/>
            <person name="Gibbs R."/>
        </authorList>
    </citation>
    <scope>NUCLEOTIDE SEQUENCE [LARGE SCALE GENOMIC DNA]</scope>
    <source>
        <strain evidence="1 2">MN8</strain>
    </source>
</reference>
<dbReference type="AlphaFoldDB" id="A0A0E1XLD0"/>
<organism evidence="1 2">
    <name type="scientific">Staphylococcus aureus subsp. aureus MN8</name>
    <dbReference type="NCBI Taxonomy" id="548470"/>
    <lineage>
        <taxon>Bacteria</taxon>
        <taxon>Bacillati</taxon>
        <taxon>Bacillota</taxon>
        <taxon>Bacilli</taxon>
        <taxon>Bacillales</taxon>
        <taxon>Staphylococcaceae</taxon>
        <taxon>Staphylococcus</taxon>
    </lineage>
</organism>
<name>A0A0E1XLD0_STAAU</name>
<dbReference type="EMBL" id="ACJA02000001">
    <property type="protein sequence ID" value="EFH96591.1"/>
    <property type="molecule type" value="Genomic_DNA"/>
</dbReference>
<dbReference type="HOGENOM" id="CLU_189242_0_0_9"/>
<gene>
    <name evidence="1" type="ORF">HMPREF0769_10593</name>
</gene>
<accession>A0A0E1XLD0</accession>
<proteinExistence type="predicted"/>
<protein>
    <submittedName>
        <fullName evidence="1">Uncharacterized protein</fullName>
    </submittedName>
</protein>
<evidence type="ECO:0000313" key="2">
    <source>
        <dbReference type="Proteomes" id="UP000003455"/>
    </source>
</evidence>